<dbReference type="InterPro" id="IPR002686">
    <property type="entry name" value="Transposase_17"/>
</dbReference>
<organism evidence="2 3">
    <name type="scientific">Candidatus Magasanikbacteria bacterium CG_4_10_14_0_2_um_filter_33_14</name>
    <dbReference type="NCBI Taxonomy" id="1974636"/>
    <lineage>
        <taxon>Bacteria</taxon>
        <taxon>Candidatus Magasanikiibacteriota</taxon>
    </lineage>
</organism>
<name>A0A2M7V9Y7_9BACT</name>
<dbReference type="PANTHER" id="PTHR33360:SF2">
    <property type="entry name" value="TRANSPOSASE FOR INSERTION SEQUENCE ELEMENT IS200"/>
    <property type="match status" value="1"/>
</dbReference>
<dbReference type="InterPro" id="IPR036515">
    <property type="entry name" value="Transposase_17_sf"/>
</dbReference>
<dbReference type="SUPFAM" id="SSF143422">
    <property type="entry name" value="Transposase IS200-like"/>
    <property type="match status" value="1"/>
</dbReference>
<dbReference type="AlphaFoldDB" id="A0A2M7V9Y7"/>
<sequence length="151" mass="18199">MTKPNYYRKSNHTTYDCRYHIVFIPKYRYHVLSDEKVATFVKTVFEQVCNNNEVVIIEGKIRSNHVHLYLSVPPKHSIADIVKYLKEKSASRSFRQFPELLKRYCGRHFWARGYFVSTVGITDDIIKAYIHNQEEKERQEEEQLRQLKLWK</sequence>
<dbReference type="GO" id="GO:0006313">
    <property type="term" value="P:DNA transposition"/>
    <property type="evidence" value="ECO:0007669"/>
    <property type="project" value="InterPro"/>
</dbReference>
<protein>
    <submittedName>
        <fullName evidence="2">IS200/IS605 family transposase</fullName>
    </submittedName>
</protein>
<dbReference type="Proteomes" id="UP000231453">
    <property type="component" value="Unassembled WGS sequence"/>
</dbReference>
<dbReference type="NCBIfam" id="NF033573">
    <property type="entry name" value="transpos_IS200"/>
    <property type="match status" value="1"/>
</dbReference>
<proteinExistence type="predicted"/>
<evidence type="ECO:0000313" key="3">
    <source>
        <dbReference type="Proteomes" id="UP000231453"/>
    </source>
</evidence>
<dbReference type="PANTHER" id="PTHR33360">
    <property type="entry name" value="TRANSPOSASE FOR INSERTION SEQUENCE ELEMENT IS200"/>
    <property type="match status" value="1"/>
</dbReference>
<reference evidence="3" key="1">
    <citation type="submission" date="2017-09" db="EMBL/GenBank/DDBJ databases">
        <title>Depth-based differentiation of microbial function through sediment-hosted aquifers and enrichment of novel symbionts in the deep terrestrial subsurface.</title>
        <authorList>
            <person name="Probst A.J."/>
            <person name="Ladd B."/>
            <person name="Jarett J.K."/>
            <person name="Geller-Mcgrath D.E."/>
            <person name="Sieber C.M.K."/>
            <person name="Emerson J.B."/>
            <person name="Anantharaman K."/>
            <person name="Thomas B.C."/>
            <person name="Malmstrom R."/>
            <person name="Stieglmeier M."/>
            <person name="Klingl A."/>
            <person name="Woyke T."/>
            <person name="Ryan C.M."/>
            <person name="Banfield J.F."/>
        </authorList>
    </citation>
    <scope>NUCLEOTIDE SEQUENCE [LARGE SCALE GENOMIC DNA]</scope>
</reference>
<dbReference type="SMART" id="SM01321">
    <property type="entry name" value="Y1_Tnp"/>
    <property type="match status" value="1"/>
</dbReference>
<evidence type="ECO:0000259" key="1">
    <source>
        <dbReference type="SMART" id="SM01321"/>
    </source>
</evidence>
<accession>A0A2M7V9Y7</accession>
<evidence type="ECO:0000313" key="2">
    <source>
        <dbReference type="EMBL" id="PIZ95680.1"/>
    </source>
</evidence>
<comment type="caution">
    <text evidence="2">The sequence shown here is derived from an EMBL/GenBank/DDBJ whole genome shotgun (WGS) entry which is preliminary data.</text>
</comment>
<gene>
    <name evidence="2" type="ORF">COX80_03800</name>
</gene>
<dbReference type="Gene3D" id="3.30.70.1290">
    <property type="entry name" value="Transposase IS200-like"/>
    <property type="match status" value="1"/>
</dbReference>
<dbReference type="GO" id="GO:0004803">
    <property type="term" value="F:transposase activity"/>
    <property type="evidence" value="ECO:0007669"/>
    <property type="project" value="InterPro"/>
</dbReference>
<dbReference type="Pfam" id="PF01797">
    <property type="entry name" value="Y1_Tnp"/>
    <property type="match status" value="1"/>
</dbReference>
<feature type="domain" description="Transposase IS200-like" evidence="1">
    <location>
        <begin position="14"/>
        <end position="133"/>
    </location>
</feature>
<dbReference type="EMBL" id="PFPL01000047">
    <property type="protein sequence ID" value="PIZ95680.1"/>
    <property type="molecule type" value="Genomic_DNA"/>
</dbReference>
<dbReference type="GO" id="GO:0003677">
    <property type="term" value="F:DNA binding"/>
    <property type="evidence" value="ECO:0007669"/>
    <property type="project" value="InterPro"/>
</dbReference>